<gene>
    <name evidence="9" type="ORF">JQS30_14615</name>
</gene>
<keyword evidence="3 5" id="KW-0378">Hydrolase</keyword>
<dbReference type="GO" id="GO:0004252">
    <property type="term" value="F:serine-type endopeptidase activity"/>
    <property type="evidence" value="ECO:0007669"/>
    <property type="project" value="UniProtKB-UniRule"/>
</dbReference>
<accession>A0A895XJ29</accession>
<dbReference type="GO" id="GO:0006508">
    <property type="term" value="P:proteolysis"/>
    <property type="evidence" value="ECO:0007669"/>
    <property type="project" value="UniProtKB-KW"/>
</dbReference>
<evidence type="ECO:0000256" key="5">
    <source>
        <dbReference type="PROSITE-ProRule" id="PRU01240"/>
    </source>
</evidence>
<dbReference type="PROSITE" id="PS00136">
    <property type="entry name" value="SUBTILASE_ASP"/>
    <property type="match status" value="1"/>
</dbReference>
<dbReference type="KEGG" id="nav:JQS30_14615"/>
<evidence type="ECO:0000256" key="3">
    <source>
        <dbReference type="ARBA" id="ARBA00022801"/>
    </source>
</evidence>
<dbReference type="PANTHER" id="PTHR43806:SF11">
    <property type="entry name" value="CEREVISIN-RELATED"/>
    <property type="match status" value="1"/>
</dbReference>
<dbReference type="InterPro" id="IPR022398">
    <property type="entry name" value="Peptidase_S8_His-AS"/>
</dbReference>
<dbReference type="Pfam" id="PF05922">
    <property type="entry name" value="Inhibitor_I9"/>
    <property type="match status" value="1"/>
</dbReference>
<dbReference type="Gene3D" id="3.40.50.200">
    <property type="entry name" value="Peptidase S8/S53 domain"/>
    <property type="match status" value="1"/>
</dbReference>
<protein>
    <submittedName>
        <fullName evidence="9">S8 family peptidase</fullName>
    </submittedName>
</protein>
<dbReference type="InterPro" id="IPR000209">
    <property type="entry name" value="Peptidase_S8/S53_dom"/>
</dbReference>
<dbReference type="SUPFAM" id="SSF52743">
    <property type="entry name" value="Subtilisin-like"/>
    <property type="match status" value="1"/>
</dbReference>
<dbReference type="InterPro" id="IPR050131">
    <property type="entry name" value="Peptidase_S8_subtilisin-like"/>
</dbReference>
<dbReference type="EMBL" id="CP070496">
    <property type="protein sequence ID" value="QSB04977.1"/>
    <property type="molecule type" value="Genomic_DNA"/>
</dbReference>
<feature type="domain" description="Peptidase S8/S53" evidence="7">
    <location>
        <begin position="151"/>
        <end position="377"/>
    </location>
</feature>
<feature type="active site" description="Charge relay system" evidence="5">
    <location>
        <position position="191"/>
    </location>
</feature>
<dbReference type="AlphaFoldDB" id="A0A895XJ29"/>
<keyword evidence="2 5" id="KW-0645">Protease</keyword>
<evidence type="ECO:0000259" key="8">
    <source>
        <dbReference type="Pfam" id="PF05922"/>
    </source>
</evidence>
<organism evidence="9 10">
    <name type="scientific">Natronoglycomyces albus</name>
    <dbReference type="NCBI Taxonomy" id="2811108"/>
    <lineage>
        <taxon>Bacteria</taxon>
        <taxon>Bacillati</taxon>
        <taxon>Actinomycetota</taxon>
        <taxon>Actinomycetes</taxon>
        <taxon>Glycomycetales</taxon>
        <taxon>Glycomycetaceae</taxon>
        <taxon>Natronoglycomyces</taxon>
    </lineage>
</organism>
<keyword evidence="6" id="KW-0732">Signal</keyword>
<evidence type="ECO:0000259" key="7">
    <source>
        <dbReference type="Pfam" id="PF00082"/>
    </source>
</evidence>
<proteinExistence type="inferred from homology"/>
<dbReference type="InterPro" id="IPR036852">
    <property type="entry name" value="Peptidase_S8/S53_dom_sf"/>
</dbReference>
<evidence type="ECO:0000313" key="10">
    <source>
        <dbReference type="Proteomes" id="UP000662939"/>
    </source>
</evidence>
<dbReference type="CDD" id="cd04077">
    <property type="entry name" value="Peptidases_S8_PCSK9_ProteinaseK_like"/>
    <property type="match status" value="1"/>
</dbReference>
<evidence type="ECO:0000256" key="1">
    <source>
        <dbReference type="ARBA" id="ARBA00011073"/>
    </source>
</evidence>
<reference evidence="9" key="1">
    <citation type="submission" date="2021-02" db="EMBL/GenBank/DDBJ databases">
        <title>Natronoglycomyces albus gen. nov., sp. nov, a haloalkaliphilic actinobacterium from a soda solonchak soil.</title>
        <authorList>
            <person name="Sorokin D.Y."/>
            <person name="Khijniak T.V."/>
            <person name="Zakharycheva A.P."/>
            <person name="Boueva O.V."/>
            <person name="Ariskina E.V."/>
            <person name="Hahnke R.L."/>
            <person name="Bunk B."/>
            <person name="Sproer C."/>
            <person name="Schumann P."/>
            <person name="Evtushenko L.I."/>
            <person name="Kublanov I.V."/>
        </authorList>
    </citation>
    <scope>NUCLEOTIDE SEQUENCE</scope>
    <source>
        <strain evidence="9">DSM 106290</strain>
    </source>
</reference>
<evidence type="ECO:0000313" key="9">
    <source>
        <dbReference type="EMBL" id="QSB04977.1"/>
    </source>
</evidence>
<dbReference type="PANTHER" id="PTHR43806">
    <property type="entry name" value="PEPTIDASE S8"/>
    <property type="match status" value="1"/>
</dbReference>
<dbReference type="PROSITE" id="PS51892">
    <property type="entry name" value="SUBTILASE"/>
    <property type="match status" value="1"/>
</dbReference>
<dbReference type="InterPro" id="IPR015500">
    <property type="entry name" value="Peptidase_S8_subtilisin-rel"/>
</dbReference>
<feature type="domain" description="Inhibitor I9" evidence="8">
    <location>
        <begin position="85"/>
        <end position="118"/>
    </location>
</feature>
<dbReference type="InterPro" id="IPR023827">
    <property type="entry name" value="Peptidase_S8_Asp-AS"/>
</dbReference>
<dbReference type="Pfam" id="PF00082">
    <property type="entry name" value="Peptidase_S8"/>
    <property type="match status" value="1"/>
</dbReference>
<dbReference type="FunFam" id="3.40.50.200:FF:000014">
    <property type="entry name" value="Proteinase K"/>
    <property type="match status" value="1"/>
</dbReference>
<dbReference type="InterPro" id="IPR034193">
    <property type="entry name" value="PCSK9_ProteinaseK-like"/>
</dbReference>
<keyword evidence="10" id="KW-1185">Reference proteome</keyword>
<feature type="chain" id="PRO_5034084779" evidence="6">
    <location>
        <begin position="34"/>
        <end position="396"/>
    </location>
</feature>
<sequence length="396" mass="40228">MAAISLRRTSLALVSASALLIGAMTLAPTMATADVSQDRAQVLGIDDPDKIPGSYIVGLHSELSTTSVDQLALQYEATVSAQWSVIDGFAAQMSHAQAERLAAHPDVEFVEQDARVHIPVGVKPTPPGWNLDRIDQRYLPLDGIYDPLNNGAGVDIYILDTGIFAGHNDFGGRVGAGYDAVGGGTDDCQGHGTFIAGIAGGTHYGVAAEANLIPVRVLNCHGSGSVAGIIDGIDWIVNDASSTVIANASIGGMLNTSLNNAVDAAFAAGVFFVTGAGSSNANACNFSPASAQGAYVAAATNINDTVPPQSNWGPCVDIYAPGVNITGPGIGGPNDTITMSGGSFAAPHVAGAGAIVLHDNPGFSAADIASWLSQNCTSGVIVNPNGPDCLLYVGQD</sequence>
<dbReference type="InterPro" id="IPR010259">
    <property type="entry name" value="S8pro/Inhibitor_I9"/>
</dbReference>
<name>A0A895XJ29_9ACTN</name>
<feature type="signal peptide" evidence="6">
    <location>
        <begin position="1"/>
        <end position="33"/>
    </location>
</feature>
<dbReference type="PRINTS" id="PR00723">
    <property type="entry name" value="SUBTILISIN"/>
</dbReference>
<dbReference type="SUPFAM" id="SSF54897">
    <property type="entry name" value="Protease propeptides/inhibitors"/>
    <property type="match status" value="1"/>
</dbReference>
<dbReference type="GO" id="GO:0005615">
    <property type="term" value="C:extracellular space"/>
    <property type="evidence" value="ECO:0007669"/>
    <property type="project" value="TreeGrafter"/>
</dbReference>
<dbReference type="Gene3D" id="3.30.70.80">
    <property type="entry name" value="Peptidase S8 propeptide/proteinase inhibitor I9"/>
    <property type="match status" value="1"/>
</dbReference>
<feature type="active site" description="Charge relay system" evidence="5">
    <location>
        <position position="160"/>
    </location>
</feature>
<comment type="similarity">
    <text evidence="1 5">Belongs to the peptidase S8 family.</text>
</comment>
<evidence type="ECO:0000256" key="4">
    <source>
        <dbReference type="ARBA" id="ARBA00022825"/>
    </source>
</evidence>
<dbReference type="PROSITE" id="PS00137">
    <property type="entry name" value="SUBTILASE_HIS"/>
    <property type="match status" value="1"/>
</dbReference>
<dbReference type="Proteomes" id="UP000662939">
    <property type="component" value="Chromosome"/>
</dbReference>
<evidence type="ECO:0000256" key="6">
    <source>
        <dbReference type="SAM" id="SignalP"/>
    </source>
</evidence>
<dbReference type="RefSeq" id="WP_213170977.1">
    <property type="nucleotide sequence ID" value="NZ_CP070496.1"/>
</dbReference>
<feature type="active site" description="Charge relay system" evidence="5">
    <location>
        <position position="343"/>
    </location>
</feature>
<evidence type="ECO:0000256" key="2">
    <source>
        <dbReference type="ARBA" id="ARBA00022670"/>
    </source>
</evidence>
<dbReference type="InterPro" id="IPR037045">
    <property type="entry name" value="S8pro/Inhibitor_I9_sf"/>
</dbReference>
<keyword evidence="4 5" id="KW-0720">Serine protease</keyword>